<dbReference type="PANTHER" id="PTHR12149:SF8">
    <property type="entry name" value="PROTEIN-RIBULOSAMINE 3-KINASE"/>
    <property type="match status" value="1"/>
</dbReference>
<dbReference type="PANTHER" id="PTHR12149">
    <property type="entry name" value="FRUCTOSAMINE 3 KINASE-RELATED PROTEIN"/>
    <property type="match status" value="1"/>
</dbReference>
<evidence type="ECO:0000256" key="1">
    <source>
        <dbReference type="PIRNR" id="PIRNR006221"/>
    </source>
</evidence>
<organism evidence="2 3">
    <name type="scientific">Enteractinococcus helveticum</name>
    <dbReference type="NCBI Taxonomy" id="1837282"/>
    <lineage>
        <taxon>Bacteria</taxon>
        <taxon>Bacillati</taxon>
        <taxon>Actinomycetota</taxon>
        <taxon>Actinomycetes</taxon>
        <taxon>Micrococcales</taxon>
        <taxon>Micrococcaceae</taxon>
    </lineage>
</organism>
<dbReference type="PIRSF" id="PIRSF006221">
    <property type="entry name" value="Ketosamine-3-kinase"/>
    <property type="match status" value="1"/>
</dbReference>
<dbReference type="Gene3D" id="3.30.200.20">
    <property type="entry name" value="Phosphorylase Kinase, domain 1"/>
    <property type="match status" value="1"/>
</dbReference>
<comment type="caution">
    <text evidence="2">The sequence shown here is derived from an EMBL/GenBank/DDBJ whole genome shotgun (WGS) entry which is preliminary data.</text>
</comment>
<proteinExistence type="inferred from homology"/>
<reference evidence="2" key="2">
    <citation type="submission" date="2021-09" db="EMBL/GenBank/DDBJ databases">
        <authorList>
            <person name="Gilroy R."/>
        </authorList>
    </citation>
    <scope>NUCLEOTIDE SEQUENCE</scope>
    <source>
        <strain evidence="2">ChiHjej13B12-14962</strain>
    </source>
</reference>
<accession>A0A921FPG8</accession>
<evidence type="ECO:0000313" key="3">
    <source>
        <dbReference type="Proteomes" id="UP000703315"/>
    </source>
</evidence>
<keyword evidence="1" id="KW-0808">Transferase</keyword>
<sequence>MSPTGRTSIIRLDDGTAAFRKALTGAPEGFFAFEAAGLQALAALGARVPRVFEVTADQLILELIDTSGPAQTTTDTEAEFGQQLAQLHLAGQRSAVPGQQFGTLDGVSHWFLGAVPIDLQPASTLYESLVLNRILPLTQQAIRTGLLAAEAAELVNAIRPHHLGPEEPPTVVHGDLWAGNRVIDAAGANWLVDPSCHWGHREQDIAMMHLFGGFGPAVMRHYEQIFPLAAGWQQRIPVFQLVPLLVHVLLFGSGYAASTMRALQVTISDRS</sequence>
<dbReference type="EMBL" id="DYXC01000125">
    <property type="protein sequence ID" value="HJF15316.1"/>
    <property type="molecule type" value="Genomic_DNA"/>
</dbReference>
<gene>
    <name evidence="2" type="ORF">K8V32_11045</name>
</gene>
<keyword evidence="1 2" id="KW-0418">Kinase</keyword>
<name>A0A921FPG8_9MICC</name>
<protein>
    <submittedName>
        <fullName evidence="2">Fructosamine kinase family protein</fullName>
    </submittedName>
</protein>
<evidence type="ECO:0000313" key="2">
    <source>
        <dbReference type="EMBL" id="HJF15316.1"/>
    </source>
</evidence>
<dbReference type="Proteomes" id="UP000703315">
    <property type="component" value="Unassembled WGS sequence"/>
</dbReference>
<comment type="similarity">
    <text evidence="1">Belongs to the fructosamine kinase family.</text>
</comment>
<dbReference type="AlphaFoldDB" id="A0A921FPG8"/>
<dbReference type="SUPFAM" id="SSF56112">
    <property type="entry name" value="Protein kinase-like (PK-like)"/>
    <property type="match status" value="1"/>
</dbReference>
<dbReference type="InterPro" id="IPR016477">
    <property type="entry name" value="Fructo-/Ketosamine-3-kinase"/>
</dbReference>
<dbReference type="Pfam" id="PF03881">
    <property type="entry name" value="Fructosamin_kin"/>
    <property type="match status" value="1"/>
</dbReference>
<dbReference type="RefSeq" id="WP_303907218.1">
    <property type="nucleotide sequence ID" value="NZ_DYXC01000125.1"/>
</dbReference>
<dbReference type="GO" id="GO:0016301">
    <property type="term" value="F:kinase activity"/>
    <property type="evidence" value="ECO:0007669"/>
    <property type="project" value="UniProtKB-UniRule"/>
</dbReference>
<dbReference type="Gene3D" id="3.90.1200.10">
    <property type="match status" value="1"/>
</dbReference>
<reference evidence="2" key="1">
    <citation type="journal article" date="2021" name="PeerJ">
        <title>Extensive microbial diversity within the chicken gut microbiome revealed by metagenomics and culture.</title>
        <authorList>
            <person name="Gilroy R."/>
            <person name="Ravi A."/>
            <person name="Getino M."/>
            <person name="Pursley I."/>
            <person name="Horton D.L."/>
            <person name="Alikhan N.F."/>
            <person name="Baker D."/>
            <person name="Gharbi K."/>
            <person name="Hall N."/>
            <person name="Watson M."/>
            <person name="Adriaenssens E.M."/>
            <person name="Foster-Nyarko E."/>
            <person name="Jarju S."/>
            <person name="Secka A."/>
            <person name="Antonio M."/>
            <person name="Oren A."/>
            <person name="Chaudhuri R.R."/>
            <person name="La Ragione R."/>
            <person name="Hildebrand F."/>
            <person name="Pallen M.J."/>
        </authorList>
    </citation>
    <scope>NUCLEOTIDE SEQUENCE</scope>
    <source>
        <strain evidence="2">ChiHjej13B12-14962</strain>
    </source>
</reference>
<dbReference type="InterPro" id="IPR011009">
    <property type="entry name" value="Kinase-like_dom_sf"/>
</dbReference>